<evidence type="ECO:0000256" key="3">
    <source>
        <dbReference type="ARBA" id="ARBA00023136"/>
    </source>
</evidence>
<evidence type="ECO:0000256" key="1">
    <source>
        <dbReference type="ARBA" id="ARBA00022692"/>
    </source>
</evidence>
<keyword evidence="3 4" id="KW-0472">Membrane</keyword>
<accession>A0ABV9KN94</accession>
<name>A0ABV9KN94_9RHOB</name>
<sequence length="423" mass="45595">MTTTDPRTSRRALAAIPVLVVSLGFLSNFFARGVVDTFMVFMQPLEAEFGWRHDDLTQVYSVYLITLGVMSPLTGMIIDSWGPRVSYLGGACCLALAMFIAGRTTALWHLYISAGALCGAASSLMGMVPAAALIGRWFDRNMSVGIAIAYSGFGSGMLAVVPLAQAGIDHLGWRETYAILFWCVAGAIPLLLVLPWRIIAQGAEGNPRARGTPRPGTAPEAEWTLRHALRTKEFWLLVQAFFFTAVAAYLTTVQTIAFLIDRGFPALSAAFAFGVAGMLSIFGVLISGWASVRFGIRRSTLISFLGTFVGLVALLAFSFWPLGLFVLVFVICFGTSQGARGPVISSLNARIFARGRVSSIYGLIFMLMSFGAAFGSWLSGRLYVWTGDYSAAFAVAALAVILAAAPFFATRRLTEARELPPPR</sequence>
<evidence type="ECO:0000313" key="6">
    <source>
        <dbReference type="EMBL" id="MFC4671396.1"/>
    </source>
</evidence>
<dbReference type="InterPro" id="IPR036259">
    <property type="entry name" value="MFS_trans_sf"/>
</dbReference>
<gene>
    <name evidence="6" type="ORF">ACFO5X_22780</name>
</gene>
<dbReference type="SUPFAM" id="SSF103473">
    <property type="entry name" value="MFS general substrate transporter"/>
    <property type="match status" value="1"/>
</dbReference>
<feature type="transmembrane region" description="Helical" evidence="4">
    <location>
        <begin position="359"/>
        <end position="377"/>
    </location>
</feature>
<reference evidence="7" key="1">
    <citation type="journal article" date="2019" name="Int. J. Syst. Evol. Microbiol.">
        <title>The Global Catalogue of Microorganisms (GCM) 10K type strain sequencing project: providing services to taxonomists for standard genome sequencing and annotation.</title>
        <authorList>
            <consortium name="The Broad Institute Genomics Platform"/>
            <consortium name="The Broad Institute Genome Sequencing Center for Infectious Disease"/>
            <person name="Wu L."/>
            <person name="Ma J."/>
        </authorList>
    </citation>
    <scope>NUCLEOTIDE SEQUENCE [LARGE SCALE GENOMIC DNA]</scope>
    <source>
        <strain evidence="7">CGMCC 4.7283</strain>
    </source>
</reference>
<dbReference type="CDD" id="cd17355">
    <property type="entry name" value="MFS_YcxA_like"/>
    <property type="match status" value="1"/>
</dbReference>
<dbReference type="PROSITE" id="PS50850">
    <property type="entry name" value="MFS"/>
    <property type="match status" value="1"/>
</dbReference>
<dbReference type="InterPro" id="IPR050327">
    <property type="entry name" value="Proton-linked_MCT"/>
</dbReference>
<feature type="transmembrane region" description="Helical" evidence="4">
    <location>
        <begin position="326"/>
        <end position="347"/>
    </location>
</feature>
<dbReference type="EMBL" id="JBHSGI010000033">
    <property type="protein sequence ID" value="MFC4671396.1"/>
    <property type="molecule type" value="Genomic_DNA"/>
</dbReference>
<feature type="transmembrane region" description="Helical" evidence="4">
    <location>
        <begin position="234"/>
        <end position="260"/>
    </location>
</feature>
<comment type="caution">
    <text evidence="6">The sequence shown here is derived from an EMBL/GenBank/DDBJ whole genome shotgun (WGS) entry which is preliminary data.</text>
</comment>
<evidence type="ECO:0000256" key="4">
    <source>
        <dbReference type="SAM" id="Phobius"/>
    </source>
</evidence>
<keyword evidence="2 4" id="KW-1133">Transmembrane helix</keyword>
<keyword evidence="7" id="KW-1185">Reference proteome</keyword>
<proteinExistence type="predicted"/>
<evidence type="ECO:0000259" key="5">
    <source>
        <dbReference type="PROSITE" id="PS50850"/>
    </source>
</evidence>
<evidence type="ECO:0000256" key="2">
    <source>
        <dbReference type="ARBA" id="ARBA00022989"/>
    </source>
</evidence>
<feature type="domain" description="Major facilitator superfamily (MFS) profile" evidence="5">
    <location>
        <begin position="17"/>
        <end position="414"/>
    </location>
</feature>
<feature type="transmembrane region" description="Helical" evidence="4">
    <location>
        <begin position="60"/>
        <end position="78"/>
    </location>
</feature>
<organism evidence="6 7">
    <name type="scientific">Seohaeicola nanhaiensis</name>
    <dbReference type="NCBI Taxonomy" id="1387282"/>
    <lineage>
        <taxon>Bacteria</taxon>
        <taxon>Pseudomonadati</taxon>
        <taxon>Pseudomonadota</taxon>
        <taxon>Alphaproteobacteria</taxon>
        <taxon>Rhodobacterales</taxon>
        <taxon>Roseobacteraceae</taxon>
        <taxon>Seohaeicola</taxon>
    </lineage>
</organism>
<feature type="transmembrane region" description="Helical" evidence="4">
    <location>
        <begin position="108"/>
        <end position="134"/>
    </location>
</feature>
<feature type="transmembrane region" description="Helical" evidence="4">
    <location>
        <begin position="389"/>
        <end position="409"/>
    </location>
</feature>
<dbReference type="Proteomes" id="UP001595973">
    <property type="component" value="Unassembled WGS sequence"/>
</dbReference>
<dbReference type="Gene3D" id="1.20.1250.20">
    <property type="entry name" value="MFS general substrate transporter like domains"/>
    <property type="match status" value="2"/>
</dbReference>
<dbReference type="RefSeq" id="WP_380721887.1">
    <property type="nucleotide sequence ID" value="NZ_JBHSGI010000033.1"/>
</dbReference>
<feature type="transmembrane region" description="Helical" evidence="4">
    <location>
        <begin position="12"/>
        <end position="31"/>
    </location>
</feature>
<feature type="transmembrane region" description="Helical" evidence="4">
    <location>
        <begin position="266"/>
        <end position="289"/>
    </location>
</feature>
<protein>
    <submittedName>
        <fullName evidence="6">MFS transporter</fullName>
    </submittedName>
</protein>
<dbReference type="PANTHER" id="PTHR11360:SF284">
    <property type="entry name" value="EG:103B4.3 PROTEIN-RELATED"/>
    <property type="match status" value="1"/>
</dbReference>
<dbReference type="PANTHER" id="PTHR11360">
    <property type="entry name" value="MONOCARBOXYLATE TRANSPORTER"/>
    <property type="match status" value="1"/>
</dbReference>
<evidence type="ECO:0000313" key="7">
    <source>
        <dbReference type="Proteomes" id="UP001595973"/>
    </source>
</evidence>
<dbReference type="InterPro" id="IPR020846">
    <property type="entry name" value="MFS_dom"/>
</dbReference>
<feature type="transmembrane region" description="Helical" evidence="4">
    <location>
        <begin position="177"/>
        <end position="200"/>
    </location>
</feature>
<feature type="transmembrane region" description="Helical" evidence="4">
    <location>
        <begin position="301"/>
        <end position="320"/>
    </location>
</feature>
<keyword evidence="1 4" id="KW-0812">Transmembrane</keyword>
<feature type="transmembrane region" description="Helical" evidence="4">
    <location>
        <begin position="85"/>
        <end position="102"/>
    </location>
</feature>
<dbReference type="InterPro" id="IPR011701">
    <property type="entry name" value="MFS"/>
</dbReference>
<feature type="transmembrane region" description="Helical" evidence="4">
    <location>
        <begin position="146"/>
        <end position="165"/>
    </location>
</feature>
<dbReference type="Pfam" id="PF07690">
    <property type="entry name" value="MFS_1"/>
    <property type="match status" value="1"/>
</dbReference>